<keyword evidence="2" id="KW-1185">Reference proteome</keyword>
<dbReference type="PANTHER" id="PTHR23053">
    <property type="entry name" value="DLEC1 DELETED IN LUNG AND ESOPHAGEAL CANCER 1"/>
    <property type="match status" value="1"/>
</dbReference>
<proteinExistence type="predicted"/>
<organism evidence="1 2">
    <name type="scientific">Iphiclides podalirius</name>
    <name type="common">scarce swallowtail</name>
    <dbReference type="NCBI Taxonomy" id="110791"/>
    <lineage>
        <taxon>Eukaryota</taxon>
        <taxon>Metazoa</taxon>
        <taxon>Ecdysozoa</taxon>
        <taxon>Arthropoda</taxon>
        <taxon>Hexapoda</taxon>
        <taxon>Insecta</taxon>
        <taxon>Pterygota</taxon>
        <taxon>Neoptera</taxon>
        <taxon>Endopterygota</taxon>
        <taxon>Lepidoptera</taxon>
        <taxon>Glossata</taxon>
        <taxon>Ditrysia</taxon>
        <taxon>Papilionoidea</taxon>
        <taxon>Papilionidae</taxon>
        <taxon>Papilioninae</taxon>
        <taxon>Iphiclides</taxon>
    </lineage>
</organism>
<dbReference type="Gene3D" id="2.60.40.10">
    <property type="entry name" value="Immunoglobulins"/>
    <property type="match status" value="2"/>
</dbReference>
<feature type="non-terminal residue" evidence="1">
    <location>
        <position position="1"/>
    </location>
</feature>
<dbReference type="InterPro" id="IPR033305">
    <property type="entry name" value="Hydin-like"/>
</dbReference>
<name>A0ABN8IXW8_9NEOP</name>
<accession>A0ABN8IXW8</accession>
<dbReference type="Proteomes" id="UP000837857">
    <property type="component" value="Chromosome 4"/>
</dbReference>
<evidence type="ECO:0000313" key="1">
    <source>
        <dbReference type="EMBL" id="CAH2067090.1"/>
    </source>
</evidence>
<protein>
    <submittedName>
        <fullName evidence="1">Uncharacterized protein</fullName>
    </submittedName>
</protein>
<dbReference type="InterPro" id="IPR013783">
    <property type="entry name" value="Ig-like_fold"/>
</dbReference>
<reference evidence="1" key="1">
    <citation type="submission" date="2022-03" db="EMBL/GenBank/DDBJ databases">
        <authorList>
            <person name="Martin H S."/>
        </authorList>
    </citation>
    <scope>NUCLEOTIDE SEQUENCE</scope>
</reference>
<dbReference type="PANTHER" id="PTHR23053:SF0">
    <property type="entry name" value="HYDROCEPHALUS-INDUCING PROTEIN HOMOLOG"/>
    <property type="match status" value="1"/>
</dbReference>
<sequence length="393" mass="44579">MNVSFSVTFAPSQVEDYIHYITFNTDTEQYVLPLIALGPRPIFNFPDQVDAVTLFESKITCTPGCRFLPPGSKDTFVISFFNSNPGPFFEEINFFIRDTDVHLKVYLKGEVIYPSIKFSVSSLDFGDVSLALHWGQVKLLRRSQKTLTLCNDSPVVVHFKTSWLNRDSKWQIEPAEGVIEPESELDLIVSLYLVDAEIYTNKAVIHLENMKDIALDRLNYKSNLNNVTLKTDSAISNTSIISPYSGDEKFNKTNVSITSTARPNISEYDPKLGYLAIATLTHEYLDALNIMFNKRTSEHLNSPLTEICLEDPIFQQDWHICSPWDEYPSVMDIEMSIERVLVTDFLKLHPDVIAAHSATAKMRPISGFNTIPYVIDFGVVITGCTVWCKFNLK</sequence>
<evidence type="ECO:0000313" key="2">
    <source>
        <dbReference type="Proteomes" id="UP000837857"/>
    </source>
</evidence>
<dbReference type="EMBL" id="OW152816">
    <property type="protein sequence ID" value="CAH2067090.1"/>
    <property type="molecule type" value="Genomic_DNA"/>
</dbReference>
<gene>
    <name evidence="1" type="ORF">IPOD504_LOCUS13722</name>
</gene>